<dbReference type="InterPro" id="IPR020590">
    <property type="entry name" value="Guanylate_kinase_CS"/>
</dbReference>
<dbReference type="GO" id="GO:0004385">
    <property type="term" value="F:GMP kinase activity"/>
    <property type="evidence" value="ECO:0007669"/>
    <property type="project" value="UniProtKB-UniRule"/>
</dbReference>
<dbReference type="PANTHER" id="PTHR23117:SF13">
    <property type="entry name" value="GUANYLATE KINASE"/>
    <property type="match status" value="1"/>
</dbReference>
<dbReference type="RefSeq" id="WP_395890449.1">
    <property type="nucleotide sequence ID" value="NZ_FOPJ01000009.1"/>
</dbReference>
<evidence type="ECO:0000256" key="3">
    <source>
        <dbReference type="ARBA" id="ARBA00012961"/>
    </source>
</evidence>
<dbReference type="HAMAP" id="MF_00328">
    <property type="entry name" value="Guanylate_kinase"/>
    <property type="match status" value="1"/>
</dbReference>
<evidence type="ECO:0000256" key="5">
    <source>
        <dbReference type="ARBA" id="ARBA00022679"/>
    </source>
</evidence>
<keyword evidence="11" id="KW-0963">Cytoplasm</keyword>
<reference evidence="13 14" key="1">
    <citation type="submission" date="2016-10" db="EMBL/GenBank/DDBJ databases">
        <authorList>
            <person name="de Groot N.N."/>
        </authorList>
    </citation>
    <scope>NUCLEOTIDE SEQUENCE [LARGE SCALE GENOMIC DNA]</scope>
    <source>
        <strain>J11</strain>
        <strain evidence="14">PG 39</strain>
    </source>
</reference>
<keyword evidence="14" id="KW-1185">Reference proteome</keyword>
<dbReference type="Proteomes" id="UP000199065">
    <property type="component" value="Unassembled WGS sequence"/>
</dbReference>
<evidence type="ECO:0000256" key="1">
    <source>
        <dbReference type="ARBA" id="ARBA00003531"/>
    </source>
</evidence>
<dbReference type="CDD" id="cd00071">
    <property type="entry name" value="GMPK"/>
    <property type="match status" value="1"/>
</dbReference>
<keyword evidence="7 11" id="KW-0418">Kinase</keyword>
<keyword evidence="8 11" id="KW-0067">ATP-binding</keyword>
<organism evidence="13 14">
    <name type="scientific">Corynebacterium spheniscorum</name>
    <dbReference type="NCBI Taxonomy" id="185761"/>
    <lineage>
        <taxon>Bacteria</taxon>
        <taxon>Bacillati</taxon>
        <taxon>Actinomycetota</taxon>
        <taxon>Actinomycetes</taxon>
        <taxon>Mycobacteriales</taxon>
        <taxon>Corynebacteriaceae</taxon>
        <taxon>Corynebacterium</taxon>
    </lineage>
</organism>
<keyword evidence="5 11" id="KW-0808">Transferase</keyword>
<comment type="similarity">
    <text evidence="2 11">Belongs to the guanylate kinase family.</text>
</comment>
<dbReference type="PROSITE" id="PS00856">
    <property type="entry name" value="GUANYLATE_KINASE_1"/>
    <property type="match status" value="1"/>
</dbReference>
<dbReference type="STRING" id="185761.SAMN05660282_01543"/>
<feature type="domain" description="Guanylate kinase-like" evidence="12">
    <location>
        <begin position="6"/>
        <end position="186"/>
    </location>
</feature>
<name>A0A1I2TPC2_9CORY</name>
<dbReference type="NCBIfam" id="TIGR03263">
    <property type="entry name" value="guanyl_kin"/>
    <property type="match status" value="1"/>
</dbReference>
<protein>
    <recommendedName>
        <fullName evidence="4 11">Guanylate kinase</fullName>
        <ecNumber evidence="3 11">2.7.4.8</ecNumber>
    </recommendedName>
    <alternativeName>
        <fullName evidence="9 11">GMP kinase</fullName>
    </alternativeName>
</protein>
<evidence type="ECO:0000256" key="6">
    <source>
        <dbReference type="ARBA" id="ARBA00022741"/>
    </source>
</evidence>
<sequence>MASNKGTLVVLAGPSAVGKSTVVNRLRDEIEDLYFSVSMTTRQPRPGEVEGVDYFYVTDDQFQQHIDNGDMLEWAEIHGGLQRSGTPAKPVRDALSAGRPVLVEVDLEGARNVAQMMPEATSVFLAPPSWEELVDRLTGRGTEDEEVIARRLNTAKEELAAKDEFDHVVVNDDVDRAVAAIKAILVG</sequence>
<comment type="subcellular location">
    <subcellularLocation>
        <location evidence="11">Cytoplasm</location>
    </subcellularLocation>
</comment>
<accession>A0A1I2TPC2</accession>
<feature type="binding site" evidence="11">
    <location>
        <begin position="13"/>
        <end position="20"/>
    </location>
    <ligand>
        <name>ATP</name>
        <dbReference type="ChEBI" id="CHEBI:30616"/>
    </ligand>
</feature>
<dbReference type="AlphaFoldDB" id="A0A1I2TPC2"/>
<evidence type="ECO:0000256" key="9">
    <source>
        <dbReference type="ARBA" id="ARBA00030128"/>
    </source>
</evidence>
<evidence type="ECO:0000256" key="11">
    <source>
        <dbReference type="HAMAP-Rule" id="MF_00328"/>
    </source>
</evidence>
<evidence type="ECO:0000313" key="13">
    <source>
        <dbReference type="EMBL" id="SFG66009.1"/>
    </source>
</evidence>
<evidence type="ECO:0000256" key="8">
    <source>
        <dbReference type="ARBA" id="ARBA00022840"/>
    </source>
</evidence>
<dbReference type="Gene3D" id="3.40.50.300">
    <property type="entry name" value="P-loop containing nucleotide triphosphate hydrolases"/>
    <property type="match status" value="1"/>
</dbReference>
<dbReference type="InterPro" id="IPR008144">
    <property type="entry name" value="Guanylate_kin-like_dom"/>
</dbReference>
<dbReference type="GO" id="GO:0005829">
    <property type="term" value="C:cytosol"/>
    <property type="evidence" value="ECO:0007669"/>
    <property type="project" value="TreeGrafter"/>
</dbReference>
<evidence type="ECO:0000256" key="7">
    <source>
        <dbReference type="ARBA" id="ARBA00022777"/>
    </source>
</evidence>
<dbReference type="Gene3D" id="3.30.63.10">
    <property type="entry name" value="Guanylate Kinase phosphate binding domain"/>
    <property type="match status" value="1"/>
</dbReference>
<keyword evidence="6 11" id="KW-0547">Nucleotide-binding</keyword>
<dbReference type="FunFam" id="3.30.63.10:FF:000002">
    <property type="entry name" value="Guanylate kinase 1"/>
    <property type="match status" value="1"/>
</dbReference>
<gene>
    <name evidence="11" type="primary">gmk</name>
    <name evidence="13" type="ORF">SAMN05660282_01543</name>
</gene>
<dbReference type="EC" id="2.7.4.8" evidence="3 11"/>
<dbReference type="EMBL" id="FOPJ01000009">
    <property type="protein sequence ID" value="SFG66009.1"/>
    <property type="molecule type" value="Genomic_DNA"/>
</dbReference>
<dbReference type="InterPro" id="IPR027417">
    <property type="entry name" value="P-loop_NTPase"/>
</dbReference>
<evidence type="ECO:0000259" key="12">
    <source>
        <dbReference type="PROSITE" id="PS50052"/>
    </source>
</evidence>
<comment type="function">
    <text evidence="1 11">Essential for recycling GMP and indirectly, cGMP.</text>
</comment>
<evidence type="ECO:0000256" key="2">
    <source>
        <dbReference type="ARBA" id="ARBA00005790"/>
    </source>
</evidence>
<evidence type="ECO:0000256" key="4">
    <source>
        <dbReference type="ARBA" id="ARBA00016296"/>
    </source>
</evidence>
<dbReference type="GO" id="GO:0005524">
    <property type="term" value="F:ATP binding"/>
    <property type="evidence" value="ECO:0007669"/>
    <property type="project" value="UniProtKB-UniRule"/>
</dbReference>
<dbReference type="SMART" id="SM00072">
    <property type="entry name" value="GuKc"/>
    <property type="match status" value="1"/>
</dbReference>
<evidence type="ECO:0000256" key="10">
    <source>
        <dbReference type="ARBA" id="ARBA00048594"/>
    </source>
</evidence>
<evidence type="ECO:0000313" key="14">
    <source>
        <dbReference type="Proteomes" id="UP000199065"/>
    </source>
</evidence>
<dbReference type="SUPFAM" id="SSF52540">
    <property type="entry name" value="P-loop containing nucleoside triphosphate hydrolases"/>
    <property type="match status" value="1"/>
</dbReference>
<dbReference type="InterPro" id="IPR017665">
    <property type="entry name" value="Guanylate_kinase"/>
</dbReference>
<dbReference type="PROSITE" id="PS50052">
    <property type="entry name" value="GUANYLATE_KINASE_2"/>
    <property type="match status" value="1"/>
</dbReference>
<dbReference type="InterPro" id="IPR008145">
    <property type="entry name" value="GK/Ca_channel_bsu"/>
</dbReference>
<dbReference type="PANTHER" id="PTHR23117">
    <property type="entry name" value="GUANYLATE KINASE-RELATED"/>
    <property type="match status" value="1"/>
</dbReference>
<proteinExistence type="inferred from homology"/>
<dbReference type="Pfam" id="PF00625">
    <property type="entry name" value="Guanylate_kin"/>
    <property type="match status" value="1"/>
</dbReference>
<comment type="catalytic activity">
    <reaction evidence="10 11">
        <text>GMP + ATP = GDP + ADP</text>
        <dbReference type="Rhea" id="RHEA:20780"/>
        <dbReference type="ChEBI" id="CHEBI:30616"/>
        <dbReference type="ChEBI" id="CHEBI:58115"/>
        <dbReference type="ChEBI" id="CHEBI:58189"/>
        <dbReference type="ChEBI" id="CHEBI:456216"/>
        <dbReference type="EC" id="2.7.4.8"/>
    </reaction>
</comment>